<proteinExistence type="predicted"/>
<organism evidence="2 3">
    <name type="scientific">Actinomadura alba</name>
    <dbReference type="NCBI Taxonomy" id="406431"/>
    <lineage>
        <taxon>Bacteria</taxon>
        <taxon>Bacillati</taxon>
        <taxon>Actinomycetota</taxon>
        <taxon>Actinomycetes</taxon>
        <taxon>Streptosporangiales</taxon>
        <taxon>Thermomonosporaceae</taxon>
        <taxon>Actinomadura</taxon>
    </lineage>
</organism>
<accession>A0ABR7LT45</accession>
<dbReference type="InterPro" id="IPR007278">
    <property type="entry name" value="DUF397"/>
</dbReference>
<dbReference type="Pfam" id="PF04149">
    <property type="entry name" value="DUF397"/>
    <property type="match status" value="1"/>
</dbReference>
<name>A0ABR7LT45_9ACTN</name>
<reference evidence="2 3" key="1">
    <citation type="submission" date="2020-06" db="EMBL/GenBank/DDBJ databases">
        <title>Actinomadura xiongansis sp. nov., isolated from soil of Baiyangdian.</title>
        <authorList>
            <person name="Zhang X."/>
        </authorList>
    </citation>
    <scope>NUCLEOTIDE SEQUENCE [LARGE SCALE GENOMIC DNA]</scope>
    <source>
        <strain evidence="2 3">HBUM206468</strain>
    </source>
</reference>
<gene>
    <name evidence="2" type="ORF">HKK74_19990</name>
</gene>
<dbReference type="EMBL" id="JABVEC010000014">
    <property type="protein sequence ID" value="MBC6467759.1"/>
    <property type="molecule type" value="Genomic_DNA"/>
</dbReference>
<comment type="caution">
    <text evidence="2">The sequence shown here is derived from an EMBL/GenBank/DDBJ whole genome shotgun (WGS) entry which is preliminary data.</text>
</comment>
<keyword evidence="3" id="KW-1185">Reference proteome</keyword>
<evidence type="ECO:0000259" key="1">
    <source>
        <dbReference type="Pfam" id="PF04149"/>
    </source>
</evidence>
<evidence type="ECO:0000313" key="2">
    <source>
        <dbReference type="EMBL" id="MBC6467759.1"/>
    </source>
</evidence>
<dbReference type="Proteomes" id="UP000805614">
    <property type="component" value="Unassembled WGS sequence"/>
</dbReference>
<evidence type="ECO:0000313" key="3">
    <source>
        <dbReference type="Proteomes" id="UP000805614"/>
    </source>
</evidence>
<protein>
    <submittedName>
        <fullName evidence="2">DUF397 domain-containing protein</fullName>
    </submittedName>
</protein>
<sequence>MTAKYPHWRKSRRSDPNGECVEVALAADGTIGVRDSKAGVAGPVLEFTRPEWAAFVSRVRRSG</sequence>
<feature type="domain" description="DUF397" evidence="1">
    <location>
        <begin position="7"/>
        <end position="60"/>
    </location>
</feature>
<dbReference type="RefSeq" id="WP_187244760.1">
    <property type="nucleotide sequence ID" value="NZ_BAAAOK010000010.1"/>
</dbReference>